<feature type="region of interest" description="Disordered" evidence="1">
    <location>
        <begin position="77"/>
        <end position="101"/>
    </location>
</feature>
<name>A0A396GZT4_MEDTR</name>
<sequence>MYDILMQELDMSNLFNGFELGFLHHLKVEPSQLRPLSWALVKVFQFWYGTKSNILRFICSLRWSKFTGTQGMASKLGVPSPKEKVQNQSQACGGGSSGTSVSPNEVVHAPLFPIFGAQEHHGSISVVYTYNTDTSSLKSILIGLISATNVLHMIYLQ</sequence>
<evidence type="ECO:0000313" key="3">
    <source>
        <dbReference type="Proteomes" id="UP000265566"/>
    </source>
</evidence>
<dbReference type="AlphaFoldDB" id="A0A396GZT4"/>
<evidence type="ECO:0000313" key="2">
    <source>
        <dbReference type="EMBL" id="RHN45973.1"/>
    </source>
</evidence>
<reference evidence="3" key="1">
    <citation type="journal article" date="2018" name="Nat. Plants">
        <title>Whole-genome landscape of Medicago truncatula symbiotic genes.</title>
        <authorList>
            <person name="Pecrix Y."/>
            <person name="Staton S.E."/>
            <person name="Sallet E."/>
            <person name="Lelandais-Briere C."/>
            <person name="Moreau S."/>
            <person name="Carrere S."/>
            <person name="Blein T."/>
            <person name="Jardinaud M.F."/>
            <person name="Latrasse D."/>
            <person name="Zouine M."/>
            <person name="Zahm M."/>
            <person name="Kreplak J."/>
            <person name="Mayjonade B."/>
            <person name="Satge C."/>
            <person name="Perez M."/>
            <person name="Cauet S."/>
            <person name="Marande W."/>
            <person name="Chantry-Darmon C."/>
            <person name="Lopez-Roques C."/>
            <person name="Bouchez O."/>
            <person name="Berard A."/>
            <person name="Debelle F."/>
            <person name="Munos S."/>
            <person name="Bendahmane A."/>
            <person name="Berges H."/>
            <person name="Niebel A."/>
            <person name="Buitink J."/>
            <person name="Frugier F."/>
            <person name="Benhamed M."/>
            <person name="Crespi M."/>
            <person name="Gouzy J."/>
            <person name="Gamas P."/>
        </authorList>
    </citation>
    <scope>NUCLEOTIDE SEQUENCE [LARGE SCALE GENOMIC DNA]</scope>
    <source>
        <strain evidence="3">cv. Jemalong A17</strain>
    </source>
</reference>
<dbReference type="EMBL" id="PSQE01000007">
    <property type="protein sequence ID" value="RHN45973.1"/>
    <property type="molecule type" value="Genomic_DNA"/>
</dbReference>
<dbReference type="Proteomes" id="UP000265566">
    <property type="component" value="Chromosome 7"/>
</dbReference>
<organism evidence="2 3">
    <name type="scientific">Medicago truncatula</name>
    <name type="common">Barrel medic</name>
    <name type="synonym">Medicago tribuloides</name>
    <dbReference type="NCBI Taxonomy" id="3880"/>
    <lineage>
        <taxon>Eukaryota</taxon>
        <taxon>Viridiplantae</taxon>
        <taxon>Streptophyta</taxon>
        <taxon>Embryophyta</taxon>
        <taxon>Tracheophyta</taxon>
        <taxon>Spermatophyta</taxon>
        <taxon>Magnoliopsida</taxon>
        <taxon>eudicotyledons</taxon>
        <taxon>Gunneridae</taxon>
        <taxon>Pentapetalae</taxon>
        <taxon>rosids</taxon>
        <taxon>fabids</taxon>
        <taxon>Fabales</taxon>
        <taxon>Fabaceae</taxon>
        <taxon>Papilionoideae</taxon>
        <taxon>50 kb inversion clade</taxon>
        <taxon>NPAAA clade</taxon>
        <taxon>Hologalegina</taxon>
        <taxon>IRL clade</taxon>
        <taxon>Trifolieae</taxon>
        <taxon>Medicago</taxon>
    </lineage>
</organism>
<proteinExistence type="predicted"/>
<dbReference type="Gramene" id="rna40403">
    <property type="protein sequence ID" value="RHN45973.1"/>
    <property type="gene ID" value="gene40403"/>
</dbReference>
<comment type="caution">
    <text evidence="2">The sequence shown here is derived from an EMBL/GenBank/DDBJ whole genome shotgun (WGS) entry which is preliminary data.</text>
</comment>
<protein>
    <submittedName>
        <fullName evidence="2">Uncharacterized protein</fullName>
    </submittedName>
</protein>
<evidence type="ECO:0000256" key="1">
    <source>
        <dbReference type="SAM" id="MobiDB-lite"/>
    </source>
</evidence>
<gene>
    <name evidence="2" type="ORF">MtrunA17_Chr7g0237201</name>
</gene>
<accession>A0A396GZT4</accession>